<organism evidence="6 7">
    <name type="scientific">Mycoavidus cysteinexigens</name>
    <dbReference type="NCBI Taxonomy" id="1553431"/>
    <lineage>
        <taxon>Bacteria</taxon>
        <taxon>Pseudomonadati</taxon>
        <taxon>Pseudomonadota</taxon>
        <taxon>Betaproteobacteria</taxon>
        <taxon>Burkholderiales</taxon>
        <taxon>Burkholderiaceae</taxon>
        <taxon>Mycoavidus</taxon>
    </lineage>
</organism>
<dbReference type="InterPro" id="IPR006059">
    <property type="entry name" value="SBP"/>
</dbReference>
<dbReference type="Pfam" id="PF13416">
    <property type="entry name" value="SBP_bac_8"/>
    <property type="match status" value="1"/>
</dbReference>
<comment type="subcellular location">
    <subcellularLocation>
        <location evidence="1">Periplasm</location>
    </subcellularLocation>
</comment>
<dbReference type="PANTHER" id="PTHR30006">
    <property type="entry name" value="THIAMINE-BINDING PERIPLASMIC PROTEIN-RELATED"/>
    <property type="match status" value="1"/>
</dbReference>
<dbReference type="KEGG" id="mcys:MCB1EB_2254"/>
<name>A0A2Z6EYW8_9BURK</name>
<dbReference type="GO" id="GO:0015888">
    <property type="term" value="P:thiamine transport"/>
    <property type="evidence" value="ECO:0007669"/>
    <property type="project" value="TreeGrafter"/>
</dbReference>
<dbReference type="EMBL" id="AP018150">
    <property type="protein sequence ID" value="BBE10415.1"/>
    <property type="molecule type" value="Genomic_DNA"/>
</dbReference>
<sequence>MASSRSSPKRILVRDAGGVINHAYKEVLYEPFFRETGIQVIGVPASANPVAQIQEMVKSRQYLWDMAALGEMAISMLTIGAGDRCFLEKHELERDPVISQIGAQFMSPYGVGTNVYSTVLAYRTDAFKKHQVPQTWKDLWDIKSFPGRRGLYKHPLDTTEVALMADGVTANNIYPCDLDRAFRSLDKIKRHINVWWTSGPQVEHLLKSGEIDLTPAWISRAQTAINEGAPVAFSWDQHIYQYDSWAILKGAPNANACREFIKFASDPKRQALLAAYAIGPTQQDAFNYIKPKQAMHLTSYPTNLEKGQHIDATYWLKNQNSVIQRFNEWMLDQAKA</sequence>
<proteinExistence type="inferred from homology"/>
<keyword evidence="3" id="KW-0813">Transport</keyword>
<keyword evidence="5" id="KW-0574">Periplasm</keyword>
<dbReference type="SUPFAM" id="SSF53850">
    <property type="entry name" value="Periplasmic binding protein-like II"/>
    <property type="match status" value="1"/>
</dbReference>
<dbReference type="Proteomes" id="UP000282597">
    <property type="component" value="Chromosome"/>
</dbReference>
<dbReference type="GO" id="GO:0030975">
    <property type="term" value="F:thiamine binding"/>
    <property type="evidence" value="ECO:0007669"/>
    <property type="project" value="TreeGrafter"/>
</dbReference>
<reference evidence="6 7" key="1">
    <citation type="journal article" date="2018" name="Microbes Environ.">
        <title>Comparative Genomic Insights into Endofungal Lifestyles of Two Bacterial Endosymbionts, Mycoavidus cysteinexigens and Burkholderia rhizoxinica.</title>
        <authorList>
            <person name="Sharmin D."/>
            <person name="Guo Y."/>
            <person name="Nishizawa T."/>
            <person name="Ohshima S."/>
            <person name="Sato Y."/>
            <person name="Takashima Y."/>
            <person name="Narisawa K."/>
            <person name="Ohta H."/>
        </authorList>
    </citation>
    <scope>NUCLEOTIDE SEQUENCE [LARGE SCALE GENOMIC DNA]</scope>
    <source>
        <strain evidence="6 7">B1-EB</strain>
    </source>
</reference>
<keyword evidence="7" id="KW-1185">Reference proteome</keyword>
<evidence type="ECO:0000313" key="7">
    <source>
        <dbReference type="Proteomes" id="UP000282597"/>
    </source>
</evidence>
<evidence type="ECO:0000256" key="5">
    <source>
        <dbReference type="ARBA" id="ARBA00022764"/>
    </source>
</evidence>
<evidence type="ECO:0000256" key="1">
    <source>
        <dbReference type="ARBA" id="ARBA00004418"/>
    </source>
</evidence>
<evidence type="ECO:0000313" key="6">
    <source>
        <dbReference type="EMBL" id="BBE10415.1"/>
    </source>
</evidence>
<evidence type="ECO:0000256" key="3">
    <source>
        <dbReference type="ARBA" id="ARBA00022448"/>
    </source>
</evidence>
<gene>
    <name evidence="6" type="ORF">MCB1EB_2254</name>
</gene>
<dbReference type="AlphaFoldDB" id="A0A2Z6EYW8"/>
<keyword evidence="4" id="KW-0732">Signal</keyword>
<dbReference type="CDD" id="cd13589">
    <property type="entry name" value="PBP2_polyamine_RpCGA009"/>
    <property type="match status" value="1"/>
</dbReference>
<dbReference type="GO" id="GO:0030288">
    <property type="term" value="C:outer membrane-bounded periplasmic space"/>
    <property type="evidence" value="ECO:0007669"/>
    <property type="project" value="TreeGrafter"/>
</dbReference>
<evidence type="ECO:0000256" key="4">
    <source>
        <dbReference type="ARBA" id="ARBA00022729"/>
    </source>
</evidence>
<comment type="similarity">
    <text evidence="2">Belongs to the bacterial solute-binding protein 1 family.</text>
</comment>
<evidence type="ECO:0000256" key="2">
    <source>
        <dbReference type="ARBA" id="ARBA00008520"/>
    </source>
</evidence>
<accession>A0A2Z6EYW8</accession>
<dbReference type="GO" id="GO:0030976">
    <property type="term" value="F:thiamine pyrophosphate binding"/>
    <property type="evidence" value="ECO:0007669"/>
    <property type="project" value="TreeGrafter"/>
</dbReference>
<dbReference type="PANTHER" id="PTHR30006:SF3">
    <property type="entry name" value="THIAMINE-BINDING PERIPLASMIC PROTEIN"/>
    <property type="match status" value="1"/>
</dbReference>
<dbReference type="Gene3D" id="3.40.190.10">
    <property type="entry name" value="Periplasmic binding protein-like II"/>
    <property type="match status" value="2"/>
</dbReference>
<protein>
    <submittedName>
        <fullName evidence="6">FAD/FMN-containing dehydrogenase</fullName>
    </submittedName>
</protein>